<accession>A0AA88X4W8</accession>
<dbReference type="GO" id="GO:0006520">
    <property type="term" value="P:amino acid metabolic process"/>
    <property type="evidence" value="ECO:0007669"/>
    <property type="project" value="InterPro"/>
</dbReference>
<dbReference type="Gene3D" id="1.20.1340.10">
    <property type="entry name" value="dopa decarboxylase, N-terminal domain"/>
    <property type="match status" value="1"/>
</dbReference>
<evidence type="ECO:0000256" key="1">
    <source>
        <dbReference type="ARBA" id="ARBA00022793"/>
    </source>
</evidence>
<keyword evidence="3" id="KW-1185">Reference proteome</keyword>
<name>A0AA88X4W8_9ASTE</name>
<sequence>MGNLKLNHSVENGPASMLNPLDHEEFRRQGHMVIDFLADYYQNIEIYPVRSQVEPDFTDSDQGKSMRKGEKESYKRKIYGSNLVIQVMNKRDK</sequence>
<evidence type="ECO:0000313" key="2">
    <source>
        <dbReference type="EMBL" id="KAK3039757.1"/>
    </source>
</evidence>
<evidence type="ECO:0000313" key="3">
    <source>
        <dbReference type="Proteomes" id="UP001188597"/>
    </source>
</evidence>
<protein>
    <submittedName>
        <fullName evidence="2">Uncharacterized protein</fullName>
    </submittedName>
</protein>
<keyword evidence="1" id="KW-0456">Lyase</keyword>
<dbReference type="InterPro" id="IPR010977">
    <property type="entry name" value="Aromatic_deC"/>
</dbReference>
<reference evidence="2" key="1">
    <citation type="submission" date="2022-12" db="EMBL/GenBank/DDBJ databases">
        <title>Draft genome assemblies for two species of Escallonia (Escalloniales).</title>
        <authorList>
            <person name="Chanderbali A."/>
            <person name="Dervinis C."/>
            <person name="Anghel I."/>
            <person name="Soltis D."/>
            <person name="Soltis P."/>
            <person name="Zapata F."/>
        </authorList>
    </citation>
    <scope>NUCLEOTIDE SEQUENCE</scope>
    <source>
        <strain evidence="2">UCBG64.0493</strain>
        <tissue evidence="2">Leaf</tissue>
    </source>
</reference>
<dbReference type="GO" id="GO:0016831">
    <property type="term" value="F:carboxy-lyase activity"/>
    <property type="evidence" value="ECO:0007669"/>
    <property type="project" value="InterPro"/>
</dbReference>
<dbReference type="AlphaFoldDB" id="A0AA88X4W8"/>
<dbReference type="Proteomes" id="UP001188597">
    <property type="component" value="Unassembled WGS sequence"/>
</dbReference>
<gene>
    <name evidence="2" type="ORF">RJ639_027414</name>
</gene>
<proteinExistence type="predicted"/>
<comment type="caution">
    <text evidence="2">The sequence shown here is derived from an EMBL/GenBank/DDBJ whole genome shotgun (WGS) entry which is preliminary data.</text>
</comment>
<dbReference type="EMBL" id="JAVXUP010000070">
    <property type="protein sequence ID" value="KAK3039757.1"/>
    <property type="molecule type" value="Genomic_DNA"/>
</dbReference>
<organism evidence="2 3">
    <name type="scientific">Escallonia herrerae</name>
    <dbReference type="NCBI Taxonomy" id="1293975"/>
    <lineage>
        <taxon>Eukaryota</taxon>
        <taxon>Viridiplantae</taxon>
        <taxon>Streptophyta</taxon>
        <taxon>Embryophyta</taxon>
        <taxon>Tracheophyta</taxon>
        <taxon>Spermatophyta</taxon>
        <taxon>Magnoliopsida</taxon>
        <taxon>eudicotyledons</taxon>
        <taxon>Gunneridae</taxon>
        <taxon>Pentapetalae</taxon>
        <taxon>asterids</taxon>
        <taxon>campanulids</taxon>
        <taxon>Escalloniales</taxon>
        <taxon>Escalloniaceae</taxon>
        <taxon>Escallonia</taxon>
    </lineage>
</organism>
<dbReference type="PRINTS" id="PR00800">
    <property type="entry name" value="YHDCRBOXLASE"/>
</dbReference>
<keyword evidence="1" id="KW-0210">Decarboxylase</keyword>